<organism evidence="1 2">
    <name type="scientific">Achromobacter piechaudii</name>
    <dbReference type="NCBI Taxonomy" id="72556"/>
    <lineage>
        <taxon>Bacteria</taxon>
        <taxon>Pseudomonadati</taxon>
        <taxon>Pseudomonadota</taxon>
        <taxon>Betaproteobacteria</taxon>
        <taxon>Burkholderiales</taxon>
        <taxon>Alcaligenaceae</taxon>
        <taxon>Achromobacter</taxon>
    </lineage>
</organism>
<protein>
    <recommendedName>
        <fullName evidence="3">3-deoxy-D-arabino-heptulosonate 7-phosphate synthase</fullName>
    </recommendedName>
</protein>
<name>A0A6S7DUH8_9BURK</name>
<reference evidence="1 2" key="1">
    <citation type="submission" date="2020-04" db="EMBL/GenBank/DDBJ databases">
        <authorList>
            <person name="De Canck E."/>
        </authorList>
    </citation>
    <scope>NUCLEOTIDE SEQUENCE [LARGE SCALE GENOMIC DNA]</scope>
    <source>
        <strain evidence="1 2">LMG 1861</strain>
    </source>
</reference>
<evidence type="ECO:0000313" key="1">
    <source>
        <dbReference type="EMBL" id="CAB3864852.1"/>
    </source>
</evidence>
<dbReference type="RefSeq" id="WP_175128511.1">
    <property type="nucleotide sequence ID" value="NZ_CADILD010000002.1"/>
</dbReference>
<accession>A0A6S7DUH8</accession>
<evidence type="ECO:0008006" key="3">
    <source>
        <dbReference type="Google" id="ProtNLM"/>
    </source>
</evidence>
<dbReference type="Proteomes" id="UP000494105">
    <property type="component" value="Unassembled WGS sequence"/>
</dbReference>
<gene>
    <name evidence="1" type="ORF">LMG1861_02451</name>
</gene>
<evidence type="ECO:0000313" key="2">
    <source>
        <dbReference type="Proteomes" id="UP000494105"/>
    </source>
</evidence>
<sequence>MPLPPRPALLDETLRIVTRRYQVPATPNGDSGPASRHCATRLAIAIDRARQALARGDTPSDSIQQDFVDALAQLIHEAMRPDHGDPAIQAMVLRHQAPQVREYASLSADAEADRRDVVAAVNAIAHPAKLERMQPGPLRVALTQLQAAATAASWQALSQAAARLAAMPDADNDAARSISLSRSLTRLREGAALDRLKRLDDLALDPQVRRYQSLWNRNGPRSGSPDAVALGVAAQQRGAAVEARAAHALQALADRLNEGPEGADAYRVVTSMHVPPALPGEADRAKSEWDAALLRRAGPPQAHPAWDVCLLVEAKASVDAASTDFARLLRGLARLAQAEPDAVYPFQTHQGLVPLRGESLCALPTDGPELAQAVLYCSDAPADNTPRLLNAASRMQLLSAPASVAFASQLACGRPADTQPLTAVWQQLLTSPQWAGVLNQYPQLHQVRALMVHADDLLAAAQQPMM</sequence>
<proteinExistence type="predicted"/>
<dbReference type="AlphaFoldDB" id="A0A6S7DUH8"/>
<dbReference type="EMBL" id="CADILD010000002">
    <property type="protein sequence ID" value="CAB3864852.1"/>
    <property type="molecule type" value="Genomic_DNA"/>
</dbReference>